<dbReference type="Pfam" id="PF00022">
    <property type="entry name" value="Actin"/>
    <property type="match status" value="2"/>
</dbReference>
<evidence type="ECO:0000256" key="1">
    <source>
        <dbReference type="RuleBase" id="RU000487"/>
    </source>
</evidence>
<dbReference type="SUPFAM" id="SSF53067">
    <property type="entry name" value="Actin-like ATPase domain"/>
    <property type="match status" value="3"/>
</dbReference>
<sequence length="449" mass="51981">MEILSKRFFNNIILTGGTTLFPNFKERLEKEIKQIIPDKMEIKIIADPDRKYSSWIWSFGFENSTSDSDGIFGDSTYKLTETNSQFISNQNNYKAINTRNIIGNLINESNLINLSKSQYIGNEAQENKEILNLSYPIQKGIIENWDNMEKMWHHIFYNELKIAPEEHPVLIADSPFNPKSSKEKIQEIMFETFNVSGFYLANSGILTLYSTGRTTGFVFGIGHEITFTEPIYEGYESSNIIDQYQFGGNDLTNYLIKLLKEQDYSFDKSNDTEIARDIKEKLCYCSLNFQQELNQNETENQNQNETELEDIYELKNGDIINISNERIKCCECLFEPKIIGIDLEGIHKLIYNSIMKCDISSRKDFFNNIILTGGTTLFPNFKERLEKEIKQIIPDKMKVKIIADPNRKYSSWIGGSILASLSTFQNMWISKELYSESEDEDMMSYGGLF</sequence>
<evidence type="ECO:0000313" key="2">
    <source>
        <dbReference type="EMBL" id="KAJ5075072.1"/>
    </source>
</evidence>
<proteinExistence type="inferred from homology"/>
<evidence type="ECO:0000313" key="3">
    <source>
        <dbReference type="Proteomes" id="UP001149090"/>
    </source>
</evidence>
<dbReference type="FunFam" id="3.30.420.40:FF:000050">
    <property type="entry name" value="Actin, alpha skeletal muscle"/>
    <property type="match status" value="1"/>
</dbReference>
<dbReference type="AlphaFoldDB" id="A0A9Q0RCE6"/>
<dbReference type="EMBL" id="JAPDFW010000067">
    <property type="protein sequence ID" value="KAJ5075072.1"/>
    <property type="molecule type" value="Genomic_DNA"/>
</dbReference>
<reference evidence="2" key="1">
    <citation type="submission" date="2022-10" db="EMBL/GenBank/DDBJ databases">
        <title>Novel sulphate-reducing endosymbionts in the free-living metamonad Anaeramoeba.</title>
        <authorList>
            <person name="Jerlstrom-Hultqvist J."/>
            <person name="Cepicka I."/>
            <person name="Gallot-Lavallee L."/>
            <person name="Salas-Leiva D."/>
            <person name="Curtis B.A."/>
            <person name="Zahonova K."/>
            <person name="Pipaliya S."/>
            <person name="Dacks J."/>
            <person name="Roger A.J."/>
        </authorList>
    </citation>
    <scope>NUCLEOTIDE SEQUENCE</scope>
    <source>
        <strain evidence="2">BMAN</strain>
    </source>
</reference>
<name>A0A9Q0RCE6_ANAIG</name>
<dbReference type="InterPro" id="IPR004000">
    <property type="entry name" value="Actin"/>
</dbReference>
<dbReference type="Proteomes" id="UP001149090">
    <property type="component" value="Unassembled WGS sequence"/>
</dbReference>
<gene>
    <name evidence="2" type="ORF">M0811_07777</name>
</gene>
<organism evidence="2 3">
    <name type="scientific">Anaeramoeba ignava</name>
    <name type="common">Anaerobic marine amoeba</name>
    <dbReference type="NCBI Taxonomy" id="1746090"/>
    <lineage>
        <taxon>Eukaryota</taxon>
        <taxon>Metamonada</taxon>
        <taxon>Anaeramoebidae</taxon>
        <taxon>Anaeramoeba</taxon>
    </lineage>
</organism>
<dbReference type="Gene3D" id="3.30.420.40">
    <property type="match status" value="3"/>
</dbReference>
<comment type="caution">
    <text evidence="2">The sequence shown here is derived from an EMBL/GenBank/DDBJ whole genome shotgun (WGS) entry which is preliminary data.</text>
</comment>
<keyword evidence="3" id="KW-1185">Reference proteome</keyword>
<protein>
    <submittedName>
        <fullName evidence="2">Actin</fullName>
    </submittedName>
</protein>
<dbReference type="SMART" id="SM00268">
    <property type="entry name" value="ACTIN"/>
    <property type="match status" value="1"/>
</dbReference>
<dbReference type="InterPro" id="IPR043129">
    <property type="entry name" value="ATPase_NBD"/>
</dbReference>
<dbReference type="PANTHER" id="PTHR11937">
    <property type="entry name" value="ACTIN"/>
    <property type="match status" value="1"/>
</dbReference>
<comment type="similarity">
    <text evidence="1">Belongs to the actin family.</text>
</comment>
<accession>A0A9Q0RCE6</accession>
<dbReference type="Gene3D" id="3.90.640.10">
    <property type="entry name" value="Actin, Chain A, domain 4"/>
    <property type="match status" value="1"/>
</dbReference>
<dbReference type="FunFam" id="3.90.640.10:FF:000007">
    <property type="entry name" value="Actin like 7B"/>
    <property type="match status" value="1"/>
</dbReference>
<dbReference type="PRINTS" id="PR00190">
    <property type="entry name" value="ACTIN"/>
</dbReference>